<keyword evidence="3" id="KW-1185">Reference proteome</keyword>
<reference evidence="2 3" key="1">
    <citation type="submission" date="2024-06" db="EMBL/GenBank/DDBJ databases">
        <title>The Natural Products Discovery Center: Release of the First 8490 Sequenced Strains for Exploring Actinobacteria Biosynthetic Diversity.</title>
        <authorList>
            <person name="Kalkreuter E."/>
            <person name="Kautsar S.A."/>
            <person name="Yang D."/>
            <person name="Bader C.D."/>
            <person name="Teijaro C.N."/>
            <person name="Fluegel L."/>
            <person name="Davis C.M."/>
            <person name="Simpson J.R."/>
            <person name="Lauterbach L."/>
            <person name="Steele A.D."/>
            <person name="Gui C."/>
            <person name="Meng S."/>
            <person name="Li G."/>
            <person name="Viehrig K."/>
            <person name="Ye F."/>
            <person name="Su P."/>
            <person name="Kiefer A.F."/>
            <person name="Nichols A."/>
            <person name="Cepeda A.J."/>
            <person name="Yan W."/>
            <person name="Fan B."/>
            <person name="Jiang Y."/>
            <person name="Adhikari A."/>
            <person name="Zheng C.-J."/>
            <person name="Schuster L."/>
            <person name="Cowan T.M."/>
            <person name="Smanski M.J."/>
            <person name="Chevrette M.G."/>
            <person name="De Carvalho L.P.S."/>
            <person name="Shen B."/>
        </authorList>
    </citation>
    <scope>NUCLEOTIDE SEQUENCE [LARGE SCALE GENOMIC DNA]</scope>
    <source>
        <strain evidence="2 3">NPDC001166</strain>
    </source>
</reference>
<evidence type="ECO:0008006" key="4">
    <source>
        <dbReference type="Google" id="ProtNLM"/>
    </source>
</evidence>
<feature type="transmembrane region" description="Helical" evidence="1">
    <location>
        <begin position="166"/>
        <end position="189"/>
    </location>
</feature>
<feature type="transmembrane region" description="Helical" evidence="1">
    <location>
        <begin position="61"/>
        <end position="83"/>
    </location>
</feature>
<protein>
    <recommendedName>
        <fullName evidence="4">Integral membrane protein</fullName>
    </recommendedName>
</protein>
<accession>A0ABV1UAG1</accession>
<comment type="caution">
    <text evidence="2">The sequence shown here is derived from an EMBL/GenBank/DDBJ whole genome shotgun (WGS) entry which is preliminary data.</text>
</comment>
<evidence type="ECO:0000256" key="1">
    <source>
        <dbReference type="SAM" id="Phobius"/>
    </source>
</evidence>
<dbReference type="Proteomes" id="UP001470023">
    <property type="component" value="Unassembled WGS sequence"/>
</dbReference>
<gene>
    <name evidence="2" type="ORF">ABT272_23665</name>
</gene>
<sequence>MPASPRPEPSASPQGAPAPRVNLYDTWWTVAAAAVVVSLGLWACAWVSLHVRVDATLHTAALFVHLASLVLGFGAVLSADYQALLWLTGRCPLHDALHAANRLHVPIWAGLAGLVASGVLLHPDLGSPLTRVKLGLVLALTLNGLQAGLLGRRMAGQRTATVGRRLLGWATGTALVSQICWWGAVVIGFRNSQR</sequence>
<organism evidence="2 3">
    <name type="scientific">Streptomyces sp. 900105245</name>
    <dbReference type="NCBI Taxonomy" id="3154379"/>
    <lineage>
        <taxon>Bacteria</taxon>
        <taxon>Bacillati</taxon>
        <taxon>Actinomycetota</taxon>
        <taxon>Actinomycetes</taxon>
        <taxon>Kitasatosporales</taxon>
        <taxon>Streptomycetaceae</taxon>
        <taxon>Streptomyces</taxon>
    </lineage>
</organism>
<proteinExistence type="predicted"/>
<evidence type="ECO:0000313" key="3">
    <source>
        <dbReference type="Proteomes" id="UP001470023"/>
    </source>
</evidence>
<feature type="transmembrane region" description="Helical" evidence="1">
    <location>
        <begin position="134"/>
        <end position="154"/>
    </location>
</feature>
<keyword evidence="1" id="KW-1133">Transmembrane helix</keyword>
<evidence type="ECO:0000313" key="2">
    <source>
        <dbReference type="EMBL" id="MER6430711.1"/>
    </source>
</evidence>
<name>A0ABV1UAG1_9ACTN</name>
<dbReference type="EMBL" id="JBEPAZ010000021">
    <property type="protein sequence ID" value="MER6430711.1"/>
    <property type="molecule type" value="Genomic_DNA"/>
</dbReference>
<feature type="transmembrane region" description="Helical" evidence="1">
    <location>
        <begin position="27"/>
        <end position="49"/>
    </location>
</feature>
<keyword evidence="1" id="KW-0812">Transmembrane</keyword>
<feature type="transmembrane region" description="Helical" evidence="1">
    <location>
        <begin position="103"/>
        <end position="122"/>
    </location>
</feature>
<dbReference type="RefSeq" id="WP_352064313.1">
    <property type="nucleotide sequence ID" value="NZ_JBEPAZ010000021.1"/>
</dbReference>
<keyword evidence="1" id="KW-0472">Membrane</keyword>